<keyword evidence="5 9" id="KW-0028">Amino-acid biosynthesis</keyword>
<dbReference type="GO" id="GO:0000162">
    <property type="term" value="P:L-tryptophan biosynthetic process"/>
    <property type="evidence" value="ECO:0007669"/>
    <property type="project" value="UniProtKB-UniRule"/>
</dbReference>
<dbReference type="InterPro" id="IPR001240">
    <property type="entry name" value="PRAI_dom"/>
</dbReference>
<protein>
    <recommendedName>
        <fullName evidence="4 9">N-(5'-phosphoribosyl)anthranilate isomerase</fullName>
        <shortName evidence="9">PRAI</shortName>
        <ecNumber evidence="3 9">5.3.1.24</ecNumber>
    </recommendedName>
</protein>
<feature type="domain" description="N-(5'phosphoribosyl) anthranilate isomerase (PRAI)" evidence="10">
    <location>
        <begin position="7"/>
        <end position="211"/>
    </location>
</feature>
<dbReference type="UniPathway" id="UPA00035">
    <property type="reaction ID" value="UER00042"/>
</dbReference>
<keyword evidence="6 9" id="KW-0822">Tryptophan biosynthesis</keyword>
<evidence type="ECO:0000256" key="1">
    <source>
        <dbReference type="ARBA" id="ARBA00001164"/>
    </source>
</evidence>
<gene>
    <name evidence="9" type="primary">trpF</name>
    <name evidence="11" type="ORF">ESU54_12800</name>
</gene>
<dbReference type="EMBL" id="VORT01000009">
    <property type="protein sequence ID" value="TXD72297.1"/>
    <property type="molecule type" value="Genomic_DNA"/>
</dbReference>
<dbReference type="PANTHER" id="PTHR42894:SF1">
    <property type="entry name" value="N-(5'-PHOSPHORIBOSYL)ANTHRANILATE ISOMERASE"/>
    <property type="match status" value="1"/>
</dbReference>
<dbReference type="HAMAP" id="MF_00135">
    <property type="entry name" value="PRAI"/>
    <property type="match status" value="1"/>
</dbReference>
<evidence type="ECO:0000313" key="12">
    <source>
        <dbReference type="Proteomes" id="UP000321497"/>
    </source>
</evidence>
<evidence type="ECO:0000256" key="8">
    <source>
        <dbReference type="ARBA" id="ARBA00023235"/>
    </source>
</evidence>
<dbReference type="EC" id="5.3.1.24" evidence="3 9"/>
<dbReference type="OrthoDB" id="9786954at2"/>
<dbReference type="InterPro" id="IPR013785">
    <property type="entry name" value="Aldolase_TIM"/>
</dbReference>
<evidence type="ECO:0000256" key="9">
    <source>
        <dbReference type="HAMAP-Rule" id="MF_00135"/>
    </source>
</evidence>
<dbReference type="InterPro" id="IPR044643">
    <property type="entry name" value="TrpF_fam"/>
</dbReference>
<keyword evidence="12" id="KW-1185">Reference proteome</keyword>
<dbReference type="CDD" id="cd00405">
    <property type="entry name" value="PRAI"/>
    <property type="match status" value="1"/>
</dbReference>
<dbReference type="InterPro" id="IPR011060">
    <property type="entry name" value="RibuloseP-bd_barrel"/>
</dbReference>
<evidence type="ECO:0000259" key="10">
    <source>
        <dbReference type="Pfam" id="PF00697"/>
    </source>
</evidence>
<comment type="caution">
    <text evidence="11">The sequence shown here is derived from an EMBL/GenBank/DDBJ whole genome shotgun (WGS) entry which is preliminary data.</text>
</comment>
<organism evidence="11 12">
    <name type="scientific">Aequorivita antarctica</name>
    <dbReference type="NCBI Taxonomy" id="153266"/>
    <lineage>
        <taxon>Bacteria</taxon>
        <taxon>Pseudomonadati</taxon>
        <taxon>Bacteroidota</taxon>
        <taxon>Flavobacteriia</taxon>
        <taxon>Flavobacteriales</taxon>
        <taxon>Flavobacteriaceae</taxon>
        <taxon>Aequorivita</taxon>
    </lineage>
</organism>
<sequence length="224" mass="25374">MKTLLKICGMKHNVAEVAAIQPDYMGFIFYEKSPRFFDGEVIPKLPAGIKKVGVFVDASVEEILEKVRKYNLNIIQLHGDESVDFCKKLKEGLDGARSDKSDTIEIWKVFSIRDKFDFEILKSYESIVDKFLFDTKGKEKGGNGFTFNWEILKNYPSKKPFILSGGIGLEEIESLKNLLKTDLPIHAIDVNSKFETAPGMKDVSALKSFTEVLKHYLKEPPAKT</sequence>
<dbReference type="Proteomes" id="UP000321497">
    <property type="component" value="Unassembled WGS sequence"/>
</dbReference>
<evidence type="ECO:0000256" key="4">
    <source>
        <dbReference type="ARBA" id="ARBA00022272"/>
    </source>
</evidence>
<reference evidence="11 12" key="1">
    <citation type="submission" date="2019-08" db="EMBL/GenBank/DDBJ databases">
        <title>Genome of Aequorivita antarctica SW49 (type strain).</title>
        <authorList>
            <person name="Bowman J.P."/>
        </authorList>
    </citation>
    <scope>NUCLEOTIDE SEQUENCE [LARGE SCALE GENOMIC DNA]</scope>
    <source>
        <strain evidence="11 12">SW49</strain>
    </source>
</reference>
<proteinExistence type="inferred from homology"/>
<comment type="similarity">
    <text evidence="9">Belongs to the TrpF family.</text>
</comment>
<dbReference type="PANTHER" id="PTHR42894">
    <property type="entry name" value="N-(5'-PHOSPHORIBOSYL)ANTHRANILATE ISOMERASE"/>
    <property type="match status" value="1"/>
</dbReference>
<dbReference type="AlphaFoldDB" id="A0A5C6YX70"/>
<accession>A0A5C6YX70</accession>
<comment type="catalytic activity">
    <reaction evidence="1 9">
        <text>N-(5-phospho-beta-D-ribosyl)anthranilate = 1-(2-carboxyphenylamino)-1-deoxy-D-ribulose 5-phosphate</text>
        <dbReference type="Rhea" id="RHEA:21540"/>
        <dbReference type="ChEBI" id="CHEBI:18277"/>
        <dbReference type="ChEBI" id="CHEBI:58613"/>
        <dbReference type="EC" id="5.3.1.24"/>
    </reaction>
</comment>
<keyword evidence="8 9" id="KW-0413">Isomerase</keyword>
<evidence type="ECO:0000256" key="7">
    <source>
        <dbReference type="ARBA" id="ARBA00023141"/>
    </source>
</evidence>
<evidence type="ECO:0000256" key="3">
    <source>
        <dbReference type="ARBA" id="ARBA00012572"/>
    </source>
</evidence>
<evidence type="ECO:0000313" key="11">
    <source>
        <dbReference type="EMBL" id="TXD72297.1"/>
    </source>
</evidence>
<evidence type="ECO:0000256" key="5">
    <source>
        <dbReference type="ARBA" id="ARBA00022605"/>
    </source>
</evidence>
<dbReference type="SUPFAM" id="SSF51366">
    <property type="entry name" value="Ribulose-phoshate binding barrel"/>
    <property type="match status" value="1"/>
</dbReference>
<dbReference type="Gene3D" id="3.20.20.70">
    <property type="entry name" value="Aldolase class I"/>
    <property type="match status" value="1"/>
</dbReference>
<dbReference type="GO" id="GO:0004640">
    <property type="term" value="F:phosphoribosylanthranilate isomerase activity"/>
    <property type="evidence" value="ECO:0007669"/>
    <property type="project" value="UniProtKB-UniRule"/>
</dbReference>
<dbReference type="Pfam" id="PF00697">
    <property type="entry name" value="PRAI"/>
    <property type="match status" value="1"/>
</dbReference>
<comment type="pathway">
    <text evidence="2 9">Amino-acid biosynthesis; L-tryptophan biosynthesis; L-tryptophan from chorismate: step 3/5.</text>
</comment>
<name>A0A5C6YX70_9FLAO</name>
<evidence type="ECO:0000256" key="6">
    <source>
        <dbReference type="ARBA" id="ARBA00022822"/>
    </source>
</evidence>
<evidence type="ECO:0000256" key="2">
    <source>
        <dbReference type="ARBA" id="ARBA00004664"/>
    </source>
</evidence>
<keyword evidence="7 9" id="KW-0057">Aromatic amino acid biosynthesis</keyword>